<dbReference type="GO" id="GO:0015035">
    <property type="term" value="F:protein-disulfide reductase activity"/>
    <property type="evidence" value="ECO:0007669"/>
    <property type="project" value="UniProtKB-UniRule"/>
</dbReference>
<dbReference type="InterPro" id="IPR013766">
    <property type="entry name" value="Thioredoxin_domain"/>
</dbReference>
<feature type="active site" description="Nucleophile" evidence="8">
    <location>
        <position position="35"/>
    </location>
</feature>
<dbReference type="OrthoDB" id="9790390at2"/>
<accession>A0A5B8XW97</accession>
<sequence length="107" mass="11570">MSKASALTSANFEAEVTNSDLPIVVDLWAPWCGPCRAAAPVLDKLAEEFDGRVKVMKVNVDEEQEIAQAFNVSSIPMFVALRGNDVQDVAVGFSGEAGLRKLFEKLV</sequence>
<evidence type="ECO:0000313" key="12">
    <source>
        <dbReference type="Proteomes" id="UP000321595"/>
    </source>
</evidence>
<dbReference type="NCBIfam" id="TIGR01068">
    <property type="entry name" value="thioredoxin"/>
    <property type="match status" value="1"/>
</dbReference>
<proteinExistence type="inferred from homology"/>
<keyword evidence="4 9" id="KW-1015">Disulfide bond</keyword>
<comment type="similarity">
    <text evidence="1 7">Belongs to the thioredoxin family.</text>
</comment>
<evidence type="ECO:0000256" key="2">
    <source>
        <dbReference type="ARBA" id="ARBA00022448"/>
    </source>
</evidence>
<dbReference type="GO" id="GO:0005829">
    <property type="term" value="C:cytosol"/>
    <property type="evidence" value="ECO:0007669"/>
    <property type="project" value="TreeGrafter"/>
</dbReference>
<evidence type="ECO:0000256" key="3">
    <source>
        <dbReference type="ARBA" id="ARBA00022982"/>
    </source>
</evidence>
<dbReference type="InterPro" id="IPR005746">
    <property type="entry name" value="Thioredoxin"/>
</dbReference>
<dbReference type="PANTHER" id="PTHR45663">
    <property type="entry name" value="GEO12009P1"/>
    <property type="match status" value="1"/>
</dbReference>
<feature type="active site" description="Nucleophile" evidence="8">
    <location>
        <position position="32"/>
    </location>
</feature>
<evidence type="ECO:0000256" key="4">
    <source>
        <dbReference type="ARBA" id="ARBA00023157"/>
    </source>
</evidence>
<evidence type="ECO:0000259" key="10">
    <source>
        <dbReference type="PROSITE" id="PS51352"/>
    </source>
</evidence>
<dbReference type="GO" id="GO:0045454">
    <property type="term" value="P:cell redox homeostasis"/>
    <property type="evidence" value="ECO:0007669"/>
    <property type="project" value="TreeGrafter"/>
</dbReference>
<dbReference type="EMBL" id="CP042467">
    <property type="protein sequence ID" value="QED27739.1"/>
    <property type="molecule type" value="Genomic_DNA"/>
</dbReference>
<dbReference type="Proteomes" id="UP000321595">
    <property type="component" value="Chromosome"/>
</dbReference>
<dbReference type="FunFam" id="3.40.30.10:FF:000001">
    <property type="entry name" value="Thioredoxin"/>
    <property type="match status" value="1"/>
</dbReference>
<gene>
    <name evidence="11" type="primary">trxA</name>
    <name evidence="11" type="ORF">FRD01_10940</name>
</gene>
<keyword evidence="2" id="KW-0813">Transport</keyword>
<organism evidence="11 12">
    <name type="scientific">Microvenator marinus</name>
    <dbReference type="NCBI Taxonomy" id="2600177"/>
    <lineage>
        <taxon>Bacteria</taxon>
        <taxon>Deltaproteobacteria</taxon>
        <taxon>Bradymonadales</taxon>
        <taxon>Microvenatoraceae</taxon>
        <taxon>Microvenator</taxon>
    </lineage>
</organism>
<evidence type="ECO:0000256" key="7">
    <source>
        <dbReference type="PIRNR" id="PIRNR000077"/>
    </source>
</evidence>
<evidence type="ECO:0000313" key="11">
    <source>
        <dbReference type="EMBL" id="QED27739.1"/>
    </source>
</evidence>
<dbReference type="KEGG" id="bbae:FRD01_10940"/>
<dbReference type="Gene3D" id="3.40.30.10">
    <property type="entry name" value="Glutaredoxin"/>
    <property type="match status" value="1"/>
</dbReference>
<feature type="domain" description="Thioredoxin" evidence="10">
    <location>
        <begin position="1"/>
        <end position="107"/>
    </location>
</feature>
<keyword evidence="5 9" id="KW-0676">Redox-active center</keyword>
<feature type="site" description="Deprotonates C-terminal active site Cys" evidence="8">
    <location>
        <position position="26"/>
    </location>
</feature>
<evidence type="ECO:0000256" key="8">
    <source>
        <dbReference type="PIRSR" id="PIRSR000077-1"/>
    </source>
</evidence>
<dbReference type="CDD" id="cd02947">
    <property type="entry name" value="TRX_family"/>
    <property type="match status" value="1"/>
</dbReference>
<reference evidence="11 12" key="1">
    <citation type="submission" date="2019-08" db="EMBL/GenBank/DDBJ databases">
        <authorList>
            <person name="Liang Q."/>
        </authorList>
    </citation>
    <scope>NUCLEOTIDE SEQUENCE [LARGE SCALE GENOMIC DNA]</scope>
    <source>
        <strain evidence="11 12">V1718</strain>
    </source>
</reference>
<evidence type="ECO:0000256" key="6">
    <source>
        <dbReference type="NCBIfam" id="TIGR01068"/>
    </source>
</evidence>
<dbReference type="PROSITE" id="PS51352">
    <property type="entry name" value="THIOREDOXIN_2"/>
    <property type="match status" value="1"/>
</dbReference>
<keyword evidence="12" id="KW-1185">Reference proteome</keyword>
<dbReference type="PRINTS" id="PR00421">
    <property type="entry name" value="THIOREDOXIN"/>
</dbReference>
<dbReference type="InterPro" id="IPR036249">
    <property type="entry name" value="Thioredoxin-like_sf"/>
</dbReference>
<evidence type="ECO:0000256" key="5">
    <source>
        <dbReference type="ARBA" id="ARBA00023284"/>
    </source>
</evidence>
<feature type="site" description="Contributes to redox potential value" evidence="8">
    <location>
        <position position="33"/>
    </location>
</feature>
<dbReference type="RefSeq" id="WP_146959541.1">
    <property type="nucleotide sequence ID" value="NZ_CP042467.1"/>
</dbReference>
<feature type="disulfide bond" description="Redox-active" evidence="9">
    <location>
        <begin position="32"/>
        <end position="35"/>
    </location>
</feature>
<dbReference type="PANTHER" id="PTHR45663:SF11">
    <property type="entry name" value="GEO12009P1"/>
    <property type="match status" value="1"/>
</dbReference>
<feature type="site" description="Contributes to redox potential value" evidence="8">
    <location>
        <position position="34"/>
    </location>
</feature>
<evidence type="ECO:0000256" key="1">
    <source>
        <dbReference type="ARBA" id="ARBA00008987"/>
    </source>
</evidence>
<protein>
    <recommendedName>
        <fullName evidence="6 7">Thioredoxin</fullName>
    </recommendedName>
</protein>
<dbReference type="SUPFAM" id="SSF52833">
    <property type="entry name" value="Thioredoxin-like"/>
    <property type="match status" value="1"/>
</dbReference>
<name>A0A5B8XW97_9DELT</name>
<keyword evidence="3" id="KW-0249">Electron transport</keyword>
<dbReference type="AlphaFoldDB" id="A0A5B8XW97"/>
<dbReference type="Pfam" id="PF00085">
    <property type="entry name" value="Thioredoxin"/>
    <property type="match status" value="1"/>
</dbReference>
<evidence type="ECO:0000256" key="9">
    <source>
        <dbReference type="PIRSR" id="PIRSR000077-4"/>
    </source>
</evidence>
<dbReference type="PIRSF" id="PIRSF000077">
    <property type="entry name" value="Thioredoxin"/>
    <property type="match status" value="1"/>
</dbReference>